<dbReference type="RefSeq" id="WP_184202456.1">
    <property type="nucleotide sequence ID" value="NZ_JACHGW010000004.1"/>
</dbReference>
<dbReference type="Gene3D" id="2.60.120.620">
    <property type="entry name" value="q2cbj1_9rhob like domain"/>
    <property type="match status" value="1"/>
</dbReference>
<dbReference type="PANTHER" id="PTHR40128:SF1">
    <property type="entry name" value="PHYTANOYL-COA HYDROXYLASE"/>
    <property type="match status" value="1"/>
</dbReference>
<organism evidence="1 2">
    <name type="scientific">Armatimonas rosea</name>
    <dbReference type="NCBI Taxonomy" id="685828"/>
    <lineage>
        <taxon>Bacteria</taxon>
        <taxon>Bacillati</taxon>
        <taxon>Armatimonadota</taxon>
        <taxon>Armatimonadia</taxon>
        <taxon>Armatimonadales</taxon>
        <taxon>Armatimonadaceae</taxon>
        <taxon>Armatimonas</taxon>
    </lineage>
</organism>
<dbReference type="GO" id="GO:0016706">
    <property type="term" value="F:2-oxoglutarate-dependent dioxygenase activity"/>
    <property type="evidence" value="ECO:0007669"/>
    <property type="project" value="UniProtKB-ARBA"/>
</dbReference>
<comment type="caution">
    <text evidence="1">The sequence shown here is derived from an EMBL/GenBank/DDBJ whole genome shotgun (WGS) entry which is preliminary data.</text>
</comment>
<keyword evidence="1" id="KW-0560">Oxidoreductase</keyword>
<dbReference type="AlphaFoldDB" id="A0A7W9SV67"/>
<sequence>MLFTDSTPILDDGDALRERAATDGYLFFRGLLPAEAILPVRADLLNVVRQHGWLTDEATGTLDVAALAAVPESRMRTDIGVSAAAYDAVQKLESVHALPHHPRLLALYNTLFADEVLVHARHIIRMISPHPAVFPTPPHQDFPLIQGTQNTWTCWFPIGDCPRSMGSLKVLRGSHKLGYLPLKPAKGAGAIAVQTCPWEENEDDWIEGDFALGDVLTFPAFTVHKALPSQFADRIRLSFDVRYQPLSEPVEEKSLLPHCGLTWEQVYETWHTDDLKYYWRKLPLIYSGWNPKLLQPERRIC</sequence>
<proteinExistence type="predicted"/>
<keyword evidence="1" id="KW-0223">Dioxygenase</keyword>
<dbReference type="InterPro" id="IPR008775">
    <property type="entry name" value="Phytyl_CoA_dOase-like"/>
</dbReference>
<evidence type="ECO:0000313" key="1">
    <source>
        <dbReference type="EMBL" id="MBB6052809.1"/>
    </source>
</evidence>
<dbReference type="SUPFAM" id="SSF51197">
    <property type="entry name" value="Clavaminate synthase-like"/>
    <property type="match status" value="1"/>
</dbReference>
<dbReference type="Proteomes" id="UP000520814">
    <property type="component" value="Unassembled WGS sequence"/>
</dbReference>
<keyword evidence="2" id="KW-1185">Reference proteome</keyword>
<protein>
    <submittedName>
        <fullName evidence="1">Ectoine hydroxylase-related dioxygenase (Phytanoyl-CoA dioxygenase family)</fullName>
    </submittedName>
</protein>
<dbReference type="Pfam" id="PF05721">
    <property type="entry name" value="PhyH"/>
    <property type="match status" value="1"/>
</dbReference>
<accession>A0A7W9SV67</accession>
<name>A0A7W9SV67_ARMRO</name>
<reference evidence="1 2" key="1">
    <citation type="submission" date="2020-08" db="EMBL/GenBank/DDBJ databases">
        <title>Genomic Encyclopedia of Type Strains, Phase IV (KMG-IV): sequencing the most valuable type-strain genomes for metagenomic binning, comparative biology and taxonomic classification.</title>
        <authorList>
            <person name="Goeker M."/>
        </authorList>
    </citation>
    <scope>NUCLEOTIDE SEQUENCE [LARGE SCALE GENOMIC DNA]</scope>
    <source>
        <strain evidence="1 2">DSM 23562</strain>
    </source>
</reference>
<gene>
    <name evidence="1" type="ORF">HNQ39_004630</name>
</gene>
<dbReference type="PANTHER" id="PTHR40128">
    <property type="entry name" value="EXPRESSED PROTEIN"/>
    <property type="match status" value="1"/>
</dbReference>
<evidence type="ECO:0000313" key="2">
    <source>
        <dbReference type="Proteomes" id="UP000520814"/>
    </source>
</evidence>
<dbReference type="EMBL" id="JACHGW010000004">
    <property type="protein sequence ID" value="MBB6052809.1"/>
    <property type="molecule type" value="Genomic_DNA"/>
</dbReference>